<comment type="catalytic activity">
    <reaction evidence="1">
        <text>ATP + protein L-histidine = ADP + protein N-phospho-L-histidine.</text>
        <dbReference type="EC" id="2.7.13.3"/>
    </reaction>
</comment>
<feature type="region of interest" description="Disordered" evidence="8">
    <location>
        <begin position="783"/>
        <end position="806"/>
    </location>
</feature>
<evidence type="ECO:0000256" key="4">
    <source>
        <dbReference type="ARBA" id="ARBA00022679"/>
    </source>
</evidence>
<keyword evidence="4" id="KW-0808">Transferase</keyword>
<feature type="region of interest" description="Disordered" evidence="8">
    <location>
        <begin position="870"/>
        <end position="892"/>
    </location>
</feature>
<evidence type="ECO:0000256" key="2">
    <source>
        <dbReference type="ARBA" id="ARBA00012438"/>
    </source>
</evidence>
<evidence type="ECO:0000256" key="6">
    <source>
        <dbReference type="PROSITE-ProRule" id="PRU00169"/>
    </source>
</evidence>
<dbReference type="Pfam" id="PF02518">
    <property type="entry name" value="HATPase_c"/>
    <property type="match status" value="1"/>
</dbReference>
<dbReference type="GO" id="GO:0009927">
    <property type="term" value="F:histidine phosphotransfer kinase activity"/>
    <property type="evidence" value="ECO:0007669"/>
    <property type="project" value="TreeGrafter"/>
</dbReference>
<sequence>MHATEVGLSPRREEDTGKSLRENDLISMFNDNDPQSVDMRAQLLQYALANQELVAKLAASDSEREALKAANVELTRQVAEMRSRLALGGGCVRDSSEQADEGTFFATACEQVERQDDAQVPGYLDVETANFLLNALQDSPVYVSYSDRDLRYVWCNRTMKGFSIKDVIGKRDDELGPPGTEGLLDALELKRKALVTRETQIAQMEVQEHLSSLKKEVMAHKATEQELRQAVHNTEEAICAKNMFLAIMSHEIRTPLNGLLGLAEALDATVLNAEQQELVNAMLSSGVIIADILGDILDLASMEAEDTDLLARKSGGSMHLEEQPFSPSEAVQDIMKMAVAATREKGIQVLCDVASDVPSKLIGDPLRVRQVMKYLILNAIKFTHVGTVTIRVGVRSVSTPSLETSSIKQEERQGMRSTDFITKRKAMSDVDDRGDSQLDSGEPSASSMYRRTPDKDDSPSSSRSFSTEQKRTHFTGSNSEDSVERLSKVGNSKFENGSILVRHDSIPGAEPRHLPSGWNEATPMVGVEEAAVPHQHTSESMKSQINANAEEVYLWCEIVDTGVGIPEEAFPTLFDKFTQVNTGPTRIYGGTGLGLAICKQLVELMGGELTVKSEVGKGSTFTFNVLCKVSQPKEERPCDTVCQPPSSVKGQTKDVSESEEQLAFTPLQTSSLTTNVDSADASSKQEGKIQPRILLAEDNKVNVMVAISMLKRLGFTAQVVANGVEALEAIRKDHYDLVLLDICMPLMDGLQVAYAIRRYEETGEWPEDDLRDIFASASKSMLQVESDKENREAQTHSETSKDKRERMKNALEGLRKSGLSGRRLPIVAVTANALRSDVDKYFAHGMDAFIAKPVMFQKLRETLAKYLPLQTQQQADVPEGSTSTSAKASEES</sequence>
<feature type="region of interest" description="Disordered" evidence="8">
    <location>
        <begin position="399"/>
        <end position="486"/>
    </location>
</feature>
<evidence type="ECO:0000259" key="10">
    <source>
        <dbReference type="PROSITE" id="PS50110"/>
    </source>
</evidence>
<dbReference type="PROSITE" id="PS50110">
    <property type="entry name" value="RESPONSE_REGULATORY"/>
    <property type="match status" value="1"/>
</dbReference>
<keyword evidence="12" id="KW-1185">Reference proteome</keyword>
<dbReference type="PRINTS" id="PR00344">
    <property type="entry name" value="BCTRLSENSOR"/>
</dbReference>
<dbReference type="Gene3D" id="3.40.50.2300">
    <property type="match status" value="1"/>
</dbReference>
<proteinExistence type="predicted"/>
<name>A0A176VJI8_MARPO</name>
<feature type="domain" description="Response regulatory" evidence="10">
    <location>
        <begin position="692"/>
        <end position="867"/>
    </location>
</feature>
<feature type="region of interest" description="Disordered" evidence="8">
    <location>
        <begin position="1"/>
        <end position="20"/>
    </location>
</feature>
<dbReference type="PANTHER" id="PTHR43047:SF68">
    <property type="entry name" value="HISTIDINE KINASE 5"/>
    <property type="match status" value="1"/>
</dbReference>
<gene>
    <name evidence="11" type="ORF">AXG93_606s1260</name>
</gene>
<feature type="modified residue" description="4-aspartylphosphate" evidence="6">
    <location>
        <position position="741"/>
    </location>
</feature>
<feature type="coiled-coil region" evidence="7">
    <location>
        <begin position="50"/>
        <end position="84"/>
    </location>
</feature>
<keyword evidence="3 6" id="KW-0597">Phosphoprotein</keyword>
<evidence type="ECO:0000256" key="5">
    <source>
        <dbReference type="ARBA" id="ARBA00022777"/>
    </source>
</evidence>
<feature type="compositionally biased region" description="Polar residues" evidence="8">
    <location>
        <begin position="437"/>
        <end position="449"/>
    </location>
</feature>
<evidence type="ECO:0000256" key="3">
    <source>
        <dbReference type="ARBA" id="ARBA00022553"/>
    </source>
</evidence>
<dbReference type="GO" id="GO:0005886">
    <property type="term" value="C:plasma membrane"/>
    <property type="evidence" value="ECO:0007669"/>
    <property type="project" value="TreeGrafter"/>
</dbReference>
<feature type="compositionally biased region" description="Basic and acidic residues" evidence="8">
    <location>
        <begin position="10"/>
        <end position="20"/>
    </location>
</feature>
<accession>A0A176VJI8</accession>
<dbReference type="InterPro" id="IPR005467">
    <property type="entry name" value="His_kinase_dom"/>
</dbReference>
<evidence type="ECO:0000313" key="12">
    <source>
        <dbReference type="Proteomes" id="UP000077202"/>
    </source>
</evidence>
<evidence type="ECO:0000256" key="7">
    <source>
        <dbReference type="SAM" id="Coils"/>
    </source>
</evidence>
<keyword evidence="5" id="KW-0418">Kinase</keyword>
<dbReference type="InterPro" id="IPR001789">
    <property type="entry name" value="Sig_transdc_resp-reg_receiver"/>
</dbReference>
<evidence type="ECO:0000256" key="8">
    <source>
        <dbReference type="SAM" id="MobiDB-lite"/>
    </source>
</evidence>
<feature type="compositionally biased region" description="Low complexity" evidence="8">
    <location>
        <begin position="881"/>
        <end position="892"/>
    </location>
</feature>
<dbReference type="SMART" id="SM00448">
    <property type="entry name" value="REC"/>
    <property type="match status" value="1"/>
</dbReference>
<feature type="domain" description="Histidine kinase" evidence="9">
    <location>
        <begin position="247"/>
        <end position="629"/>
    </location>
</feature>
<dbReference type="Pfam" id="PF00072">
    <property type="entry name" value="Response_reg"/>
    <property type="match status" value="1"/>
</dbReference>
<dbReference type="CDD" id="cd00082">
    <property type="entry name" value="HisKA"/>
    <property type="match status" value="1"/>
</dbReference>
<dbReference type="InterPro" id="IPR004358">
    <property type="entry name" value="Sig_transdc_His_kin-like_C"/>
</dbReference>
<dbReference type="EMBL" id="LVLJ01003548">
    <property type="protein sequence ID" value="OAE21040.1"/>
    <property type="molecule type" value="Genomic_DNA"/>
</dbReference>
<protein>
    <recommendedName>
        <fullName evidence="2">histidine kinase</fullName>
        <ecNumber evidence="2">2.7.13.3</ecNumber>
    </recommendedName>
</protein>
<evidence type="ECO:0000313" key="11">
    <source>
        <dbReference type="EMBL" id="OAE21040.1"/>
    </source>
</evidence>
<dbReference type="InterPro" id="IPR003661">
    <property type="entry name" value="HisK_dim/P_dom"/>
</dbReference>
<dbReference type="SMART" id="SM00388">
    <property type="entry name" value="HisKA"/>
    <property type="match status" value="1"/>
</dbReference>
<evidence type="ECO:0000256" key="1">
    <source>
        <dbReference type="ARBA" id="ARBA00000085"/>
    </source>
</evidence>
<dbReference type="PANTHER" id="PTHR43047">
    <property type="entry name" value="TWO-COMPONENT HISTIDINE PROTEIN KINASE"/>
    <property type="match status" value="1"/>
</dbReference>
<dbReference type="AlphaFoldDB" id="A0A176VJI8"/>
<dbReference type="SUPFAM" id="SSF47384">
    <property type="entry name" value="Homodimeric domain of signal transducing histidine kinase"/>
    <property type="match status" value="1"/>
</dbReference>
<dbReference type="CDD" id="cd17546">
    <property type="entry name" value="REC_hyHK_CKI1_RcsC-like"/>
    <property type="match status" value="1"/>
</dbReference>
<keyword evidence="7" id="KW-0175">Coiled coil</keyword>
<dbReference type="InterPro" id="IPR036097">
    <property type="entry name" value="HisK_dim/P_sf"/>
</dbReference>
<dbReference type="SUPFAM" id="SSF52172">
    <property type="entry name" value="CheY-like"/>
    <property type="match status" value="1"/>
</dbReference>
<organism evidence="11 12">
    <name type="scientific">Marchantia polymorpha subsp. ruderalis</name>
    <dbReference type="NCBI Taxonomy" id="1480154"/>
    <lineage>
        <taxon>Eukaryota</taxon>
        <taxon>Viridiplantae</taxon>
        <taxon>Streptophyta</taxon>
        <taxon>Embryophyta</taxon>
        <taxon>Marchantiophyta</taxon>
        <taxon>Marchantiopsida</taxon>
        <taxon>Marchantiidae</taxon>
        <taxon>Marchantiales</taxon>
        <taxon>Marchantiaceae</taxon>
        <taxon>Marchantia</taxon>
    </lineage>
</organism>
<dbReference type="InterPro" id="IPR003594">
    <property type="entry name" value="HATPase_dom"/>
</dbReference>
<dbReference type="Gene3D" id="1.10.287.130">
    <property type="match status" value="1"/>
</dbReference>
<evidence type="ECO:0000259" key="9">
    <source>
        <dbReference type="PROSITE" id="PS50109"/>
    </source>
</evidence>
<feature type="compositionally biased region" description="Basic and acidic residues" evidence="8">
    <location>
        <begin position="426"/>
        <end position="436"/>
    </location>
</feature>
<dbReference type="GO" id="GO:0000155">
    <property type="term" value="F:phosphorelay sensor kinase activity"/>
    <property type="evidence" value="ECO:0007669"/>
    <property type="project" value="InterPro"/>
</dbReference>
<dbReference type="InterPro" id="IPR011006">
    <property type="entry name" value="CheY-like_superfamily"/>
</dbReference>
<dbReference type="SUPFAM" id="SSF55874">
    <property type="entry name" value="ATPase domain of HSP90 chaperone/DNA topoisomerase II/histidine kinase"/>
    <property type="match status" value="2"/>
</dbReference>
<comment type="caution">
    <text evidence="11">The sequence shown here is derived from an EMBL/GenBank/DDBJ whole genome shotgun (WGS) entry which is preliminary data.</text>
</comment>
<dbReference type="Pfam" id="PF00512">
    <property type="entry name" value="HisKA"/>
    <property type="match status" value="1"/>
</dbReference>
<dbReference type="Gene3D" id="3.30.565.10">
    <property type="entry name" value="Histidine kinase-like ATPase, C-terminal domain"/>
    <property type="match status" value="2"/>
</dbReference>
<dbReference type="Proteomes" id="UP000077202">
    <property type="component" value="Unassembled WGS sequence"/>
</dbReference>
<dbReference type="InterPro" id="IPR036890">
    <property type="entry name" value="HATPase_C_sf"/>
</dbReference>
<dbReference type="EC" id="2.7.13.3" evidence="2"/>
<feature type="compositionally biased region" description="Basic and acidic residues" evidence="8">
    <location>
        <begin position="785"/>
        <end position="806"/>
    </location>
</feature>
<dbReference type="PROSITE" id="PS50109">
    <property type="entry name" value="HIS_KIN"/>
    <property type="match status" value="1"/>
</dbReference>
<reference evidence="11" key="1">
    <citation type="submission" date="2016-03" db="EMBL/GenBank/DDBJ databases">
        <title>Mechanisms controlling the formation of the plant cell surface in tip-growing cells are functionally conserved among land plants.</title>
        <authorList>
            <person name="Honkanen S."/>
            <person name="Jones V.A."/>
            <person name="Morieri G."/>
            <person name="Champion C."/>
            <person name="Hetherington A.J."/>
            <person name="Kelly S."/>
            <person name="Saint-Marcoux D."/>
            <person name="Proust H."/>
            <person name="Prescott H."/>
            <person name="Dolan L."/>
        </authorList>
    </citation>
    <scope>NUCLEOTIDE SEQUENCE [LARGE SCALE GENOMIC DNA]</scope>
    <source>
        <tissue evidence="11">Whole gametophyte</tissue>
    </source>
</reference>
<dbReference type="SMART" id="SM00387">
    <property type="entry name" value="HATPase_c"/>
    <property type="match status" value="1"/>
</dbReference>